<reference evidence="2" key="1">
    <citation type="journal article" date="2024" name="Int. J. Syst. Evol. Microbiol.">
        <title>Turicibacter faecis sp. nov., isolated from faeces of heart failure mouse model.</title>
        <authorList>
            <person name="Imamura Y."/>
            <person name="Motooka D."/>
            <person name="Nakajima Y."/>
            <person name="Ito S."/>
            <person name="Kitakaze M."/>
            <person name="Iida T."/>
            <person name="Nakamura S."/>
        </authorList>
    </citation>
    <scope>NUCLEOTIDE SEQUENCE</scope>
    <source>
        <strain evidence="2">TC023</strain>
    </source>
</reference>
<dbReference type="Proteomes" id="UP001432099">
    <property type="component" value="Chromosome"/>
</dbReference>
<keyword evidence="3" id="KW-1185">Reference proteome</keyword>
<proteinExistence type="predicted"/>
<dbReference type="GO" id="GO:0006508">
    <property type="term" value="P:proteolysis"/>
    <property type="evidence" value="ECO:0007669"/>
    <property type="project" value="UniProtKB-KW"/>
</dbReference>
<evidence type="ECO:0000313" key="3">
    <source>
        <dbReference type="Proteomes" id="UP001432099"/>
    </source>
</evidence>
<dbReference type="GO" id="GO:0008233">
    <property type="term" value="F:peptidase activity"/>
    <property type="evidence" value="ECO:0007669"/>
    <property type="project" value="UniProtKB-KW"/>
</dbReference>
<protein>
    <submittedName>
        <fullName evidence="2">Zinc protease</fullName>
    </submittedName>
</protein>
<dbReference type="RefSeq" id="WP_262950906.1">
    <property type="nucleotide sequence ID" value="NZ_AP028127.1"/>
</dbReference>
<dbReference type="EMBL" id="AP028127">
    <property type="protein sequence ID" value="BEH90687.1"/>
    <property type="molecule type" value="Genomic_DNA"/>
</dbReference>
<dbReference type="PANTHER" id="PTHR30399:SF1">
    <property type="entry name" value="UTP PYROPHOSPHATASE"/>
    <property type="match status" value="1"/>
</dbReference>
<dbReference type="InterPro" id="IPR053136">
    <property type="entry name" value="UTP_pyrophosphatase-like"/>
</dbReference>
<evidence type="ECO:0000313" key="2">
    <source>
        <dbReference type="EMBL" id="BEH90687.1"/>
    </source>
</evidence>
<dbReference type="Pfam" id="PF01863">
    <property type="entry name" value="YgjP-like"/>
    <property type="match status" value="1"/>
</dbReference>
<accession>A0ABN6ZH36</accession>
<sequence length="227" mass="27002">MLEERLVVLGLEVKVVRKRIKNMYLRVRRTGEVEVSAAPRVERKMIESFIVSKWSWVQAKRNQALLSLEKQLQADEIFYFGQRVTIKRHPAKKISVERGEETLHFFGPSTYDDERVVLWIKNWMFCELQQKIEQLVNAYWPYFHGKGCAPVEIKYRQMTATWGVCRPQRGTITFNKNLIHQPDAFIEYVVVHELSHLVEANHSARFYQVVELLLPEWKMYDKQKISF</sequence>
<dbReference type="Gene3D" id="3.30.2010.10">
    <property type="entry name" value="Metalloproteases ('zincins'), catalytic domain"/>
    <property type="match status" value="1"/>
</dbReference>
<evidence type="ECO:0000259" key="1">
    <source>
        <dbReference type="Pfam" id="PF01863"/>
    </source>
</evidence>
<keyword evidence="2" id="KW-0378">Hydrolase</keyword>
<gene>
    <name evidence="2" type="ORF">T23_07890</name>
</gene>
<dbReference type="PANTHER" id="PTHR30399">
    <property type="entry name" value="UNCHARACTERIZED PROTEIN YGJP"/>
    <property type="match status" value="1"/>
</dbReference>
<dbReference type="CDD" id="cd07344">
    <property type="entry name" value="M48_yhfN_like"/>
    <property type="match status" value="1"/>
</dbReference>
<feature type="domain" description="YgjP-like metallopeptidase" evidence="1">
    <location>
        <begin position="21"/>
        <end position="222"/>
    </location>
</feature>
<keyword evidence="2" id="KW-0645">Protease</keyword>
<name>A0ABN6ZH36_9FIRM</name>
<organism evidence="2 3">
    <name type="scientific">Turicibacter faecis</name>
    <dbReference type="NCBI Taxonomy" id="2963365"/>
    <lineage>
        <taxon>Bacteria</taxon>
        <taxon>Bacillati</taxon>
        <taxon>Bacillota</taxon>
        <taxon>Erysipelotrichia</taxon>
        <taxon>Erysipelotrichales</taxon>
        <taxon>Turicibacteraceae</taxon>
        <taxon>Turicibacter</taxon>
    </lineage>
</organism>
<dbReference type="InterPro" id="IPR002725">
    <property type="entry name" value="YgjP-like_metallopeptidase"/>
</dbReference>